<accession>A0A0E9TAG7</accession>
<name>A0A0E9TAG7_ANGAN</name>
<protein>
    <submittedName>
        <fullName evidence="1">Uncharacterized protein</fullName>
    </submittedName>
</protein>
<dbReference type="EMBL" id="GBXM01057966">
    <property type="protein sequence ID" value="JAH50611.1"/>
    <property type="molecule type" value="Transcribed_RNA"/>
</dbReference>
<reference evidence="1" key="2">
    <citation type="journal article" date="2015" name="Fish Shellfish Immunol.">
        <title>Early steps in the European eel (Anguilla anguilla)-Vibrio vulnificus interaction in the gills: Role of the RtxA13 toxin.</title>
        <authorList>
            <person name="Callol A."/>
            <person name="Pajuelo D."/>
            <person name="Ebbesson L."/>
            <person name="Teles M."/>
            <person name="MacKenzie S."/>
            <person name="Amaro C."/>
        </authorList>
    </citation>
    <scope>NUCLEOTIDE SEQUENCE</scope>
</reference>
<reference evidence="1" key="1">
    <citation type="submission" date="2014-11" db="EMBL/GenBank/DDBJ databases">
        <authorList>
            <person name="Amaro Gonzalez C."/>
        </authorList>
    </citation>
    <scope>NUCLEOTIDE SEQUENCE</scope>
</reference>
<organism evidence="1">
    <name type="scientific">Anguilla anguilla</name>
    <name type="common">European freshwater eel</name>
    <name type="synonym">Muraena anguilla</name>
    <dbReference type="NCBI Taxonomy" id="7936"/>
    <lineage>
        <taxon>Eukaryota</taxon>
        <taxon>Metazoa</taxon>
        <taxon>Chordata</taxon>
        <taxon>Craniata</taxon>
        <taxon>Vertebrata</taxon>
        <taxon>Euteleostomi</taxon>
        <taxon>Actinopterygii</taxon>
        <taxon>Neopterygii</taxon>
        <taxon>Teleostei</taxon>
        <taxon>Anguilliformes</taxon>
        <taxon>Anguillidae</taxon>
        <taxon>Anguilla</taxon>
    </lineage>
</organism>
<dbReference type="AlphaFoldDB" id="A0A0E9TAG7"/>
<evidence type="ECO:0000313" key="1">
    <source>
        <dbReference type="EMBL" id="JAH50611.1"/>
    </source>
</evidence>
<sequence length="46" mass="5619">METKRERNYRYKSSCFIPNRLWSAMKMPCILDYTDSTTHIRYSPLD</sequence>
<proteinExistence type="predicted"/>